<dbReference type="Proteomes" id="UP001163046">
    <property type="component" value="Unassembled WGS sequence"/>
</dbReference>
<accession>A0A9X0CS43</accession>
<dbReference type="EMBL" id="MU826830">
    <property type="protein sequence ID" value="KAJ7373650.1"/>
    <property type="molecule type" value="Genomic_DNA"/>
</dbReference>
<keyword evidence="2" id="KW-1185">Reference proteome</keyword>
<proteinExistence type="predicted"/>
<comment type="caution">
    <text evidence="1">The sequence shown here is derived from an EMBL/GenBank/DDBJ whole genome shotgun (WGS) entry which is preliminary data.</text>
</comment>
<evidence type="ECO:0000313" key="2">
    <source>
        <dbReference type="Proteomes" id="UP001163046"/>
    </source>
</evidence>
<protein>
    <submittedName>
        <fullName evidence="1">Uncharacterized protein</fullName>
    </submittedName>
</protein>
<evidence type="ECO:0000313" key="1">
    <source>
        <dbReference type="EMBL" id="KAJ7373650.1"/>
    </source>
</evidence>
<sequence length="121" mass="13291">MDRQTFLVLTESNGVTCTGTGNEDSSIITAHCDEENVSPGIGWHFVFSGTDKKVKKDFALHVQPNGTATSQEFGIGITKTLETAYVPAHFSLPQSQSRTTQSVGKTIQHTDPEIRYIDIYI</sequence>
<reference evidence="1" key="1">
    <citation type="submission" date="2023-01" db="EMBL/GenBank/DDBJ databases">
        <title>Genome assembly of the deep-sea coral Lophelia pertusa.</title>
        <authorList>
            <person name="Herrera S."/>
            <person name="Cordes E."/>
        </authorList>
    </citation>
    <scope>NUCLEOTIDE SEQUENCE</scope>
    <source>
        <strain evidence="1">USNM1676648</strain>
        <tissue evidence="1">Polyp</tissue>
    </source>
</reference>
<dbReference type="AlphaFoldDB" id="A0A9X0CS43"/>
<gene>
    <name evidence="1" type="ORF">OS493_011259</name>
</gene>
<organism evidence="1 2">
    <name type="scientific">Desmophyllum pertusum</name>
    <dbReference type="NCBI Taxonomy" id="174260"/>
    <lineage>
        <taxon>Eukaryota</taxon>
        <taxon>Metazoa</taxon>
        <taxon>Cnidaria</taxon>
        <taxon>Anthozoa</taxon>
        <taxon>Hexacorallia</taxon>
        <taxon>Scleractinia</taxon>
        <taxon>Caryophylliina</taxon>
        <taxon>Caryophylliidae</taxon>
        <taxon>Desmophyllum</taxon>
    </lineage>
</organism>
<name>A0A9X0CS43_9CNID</name>